<comment type="caution">
    <text evidence="2">The sequence shown here is derived from an EMBL/GenBank/DDBJ whole genome shotgun (WGS) entry which is preliminary data.</text>
</comment>
<name>A0A4Z2HI23_9TELE</name>
<feature type="region of interest" description="Disordered" evidence="1">
    <location>
        <begin position="1"/>
        <end position="34"/>
    </location>
</feature>
<keyword evidence="3" id="KW-1185">Reference proteome</keyword>
<reference evidence="2 3" key="1">
    <citation type="submission" date="2019-03" db="EMBL/GenBank/DDBJ databases">
        <title>First draft genome of Liparis tanakae, snailfish: a comprehensive survey of snailfish specific genes.</title>
        <authorList>
            <person name="Kim W."/>
            <person name="Song I."/>
            <person name="Jeong J.-H."/>
            <person name="Kim D."/>
            <person name="Kim S."/>
            <person name="Ryu S."/>
            <person name="Song J.Y."/>
            <person name="Lee S.K."/>
        </authorList>
    </citation>
    <scope>NUCLEOTIDE SEQUENCE [LARGE SCALE GENOMIC DNA]</scope>
    <source>
        <tissue evidence="2">Muscle</tissue>
    </source>
</reference>
<evidence type="ECO:0000313" key="3">
    <source>
        <dbReference type="Proteomes" id="UP000314294"/>
    </source>
</evidence>
<feature type="region of interest" description="Disordered" evidence="1">
    <location>
        <begin position="94"/>
        <end position="114"/>
    </location>
</feature>
<organism evidence="2 3">
    <name type="scientific">Liparis tanakae</name>
    <name type="common">Tanaka's snailfish</name>
    <dbReference type="NCBI Taxonomy" id="230148"/>
    <lineage>
        <taxon>Eukaryota</taxon>
        <taxon>Metazoa</taxon>
        <taxon>Chordata</taxon>
        <taxon>Craniata</taxon>
        <taxon>Vertebrata</taxon>
        <taxon>Euteleostomi</taxon>
        <taxon>Actinopterygii</taxon>
        <taxon>Neopterygii</taxon>
        <taxon>Teleostei</taxon>
        <taxon>Neoteleostei</taxon>
        <taxon>Acanthomorphata</taxon>
        <taxon>Eupercaria</taxon>
        <taxon>Perciformes</taxon>
        <taxon>Cottioidei</taxon>
        <taxon>Cottales</taxon>
        <taxon>Liparidae</taxon>
        <taxon>Liparis</taxon>
    </lineage>
</organism>
<accession>A0A4Z2HI23</accession>
<gene>
    <name evidence="2" type="ORF">EYF80_024530</name>
</gene>
<feature type="region of interest" description="Disordered" evidence="1">
    <location>
        <begin position="211"/>
        <end position="232"/>
    </location>
</feature>
<feature type="region of interest" description="Disordered" evidence="1">
    <location>
        <begin position="47"/>
        <end position="69"/>
    </location>
</feature>
<evidence type="ECO:0000313" key="2">
    <source>
        <dbReference type="EMBL" id="TNN65241.1"/>
    </source>
</evidence>
<feature type="compositionally biased region" description="Polar residues" evidence="1">
    <location>
        <begin position="1"/>
        <end position="25"/>
    </location>
</feature>
<feature type="compositionally biased region" description="Basic residues" evidence="1">
    <location>
        <begin position="47"/>
        <end position="56"/>
    </location>
</feature>
<dbReference type="Proteomes" id="UP000314294">
    <property type="component" value="Unassembled WGS sequence"/>
</dbReference>
<dbReference type="EMBL" id="SRLO01000238">
    <property type="protein sequence ID" value="TNN65241.1"/>
    <property type="molecule type" value="Genomic_DNA"/>
</dbReference>
<sequence length="232" mass="25547">MSNAWSSRYDSWMSDSNGLATSSKKPFSCKAASASSYTILATPRLSRARRFRRRKSASSPKARPNREEEPNAFLALLRMVSPAVTPMVASPSVRKMTRGTRRDESGLAEAEDGGLSSWAADSRAALILFTSSRVGEQPARLERKGFDETDARPLRYTDVEREVLHRLPWPQTQTELIAAESARQQLLVGQGEGHPSSGRHADRHAELFNLPLSGTQQKGSKSHDIGLDVSLL</sequence>
<dbReference type="AlphaFoldDB" id="A0A4Z2HI23"/>
<evidence type="ECO:0000256" key="1">
    <source>
        <dbReference type="SAM" id="MobiDB-lite"/>
    </source>
</evidence>
<protein>
    <submittedName>
        <fullName evidence="2">Uncharacterized protein</fullName>
    </submittedName>
</protein>
<proteinExistence type="predicted"/>